<dbReference type="AlphaFoldDB" id="A0A193FV62"/>
<protein>
    <submittedName>
        <fullName evidence="2">Uncharacterized protein</fullName>
    </submittedName>
</protein>
<evidence type="ECO:0000313" key="4">
    <source>
        <dbReference type="Proteomes" id="UP000092213"/>
    </source>
</evidence>
<evidence type="ECO:0000313" key="2">
    <source>
        <dbReference type="EMBL" id="ANN71525.1"/>
    </source>
</evidence>
<proteinExistence type="predicted"/>
<dbReference type="RefSeq" id="WP_066347501.1">
    <property type="nucleotide sequence ID" value="NZ_CBCSFJ010000005.1"/>
</dbReference>
<accession>A0A193FV62</accession>
<dbReference type="Pfam" id="PF23791">
    <property type="entry name" value="DUF7173"/>
    <property type="match status" value="1"/>
</dbReference>
<keyword evidence="3" id="KW-1185">Reference proteome</keyword>
<dbReference type="EMBL" id="CP016171">
    <property type="protein sequence ID" value="ANN71525.1"/>
    <property type="molecule type" value="Genomic_DNA"/>
</dbReference>
<dbReference type="STRING" id="463025.BAU08_09420"/>
<organism evidence="2 4">
    <name type="scientific">Bordetella bronchialis</name>
    <dbReference type="NCBI Taxonomy" id="463025"/>
    <lineage>
        <taxon>Bacteria</taxon>
        <taxon>Pseudomonadati</taxon>
        <taxon>Pseudomonadota</taxon>
        <taxon>Betaproteobacteria</taxon>
        <taxon>Burkholderiales</taxon>
        <taxon>Alcaligenaceae</taxon>
        <taxon>Bordetella</taxon>
    </lineage>
</organism>
<sequence>MTTAELARAWLTAKAEEAKAAANRQSIEAQIINVLGAKQEGSQTHDVEGFKVTITGKLSYKADVPQLIALCDKVPENLRPLKTETKLDETGAKYLRANEPGTWALIAPAITVTPAKTALSIKEA</sequence>
<gene>
    <name evidence="1" type="ORF">BAU06_09210</name>
    <name evidence="2" type="ORF">BAU08_09420</name>
</gene>
<dbReference type="KEGG" id="bbro:BAU06_09210"/>
<dbReference type="OrthoDB" id="9998021at2"/>
<dbReference type="InterPro" id="IPR055597">
    <property type="entry name" value="DUF7173"/>
</dbReference>
<evidence type="ECO:0000313" key="3">
    <source>
        <dbReference type="Proteomes" id="UP000091897"/>
    </source>
</evidence>
<dbReference type="Proteomes" id="UP000092213">
    <property type="component" value="Chromosome"/>
</dbReference>
<reference evidence="3 4" key="1">
    <citation type="submission" date="2016-06" db="EMBL/GenBank/DDBJ databases">
        <title>Complete genome sequences of Bordetella bronchialis and Bordetella flabilis.</title>
        <authorList>
            <person name="LiPuma J.J."/>
            <person name="Spilker T."/>
        </authorList>
    </citation>
    <scope>NUCLEOTIDE SEQUENCE [LARGE SCALE GENOMIC DNA]</scope>
    <source>
        <strain evidence="2 4">AU17976</strain>
        <strain evidence="1 3">AU3182</strain>
    </source>
</reference>
<evidence type="ECO:0000313" key="1">
    <source>
        <dbReference type="EMBL" id="ANN66448.1"/>
    </source>
</evidence>
<dbReference type="Proteomes" id="UP000091897">
    <property type="component" value="Chromosome"/>
</dbReference>
<name>A0A193FV62_9BORD</name>
<dbReference type="EMBL" id="CP016170">
    <property type="protein sequence ID" value="ANN66448.1"/>
    <property type="molecule type" value="Genomic_DNA"/>
</dbReference>